<dbReference type="GO" id="GO:0035556">
    <property type="term" value="P:intracellular signal transduction"/>
    <property type="evidence" value="ECO:0007669"/>
    <property type="project" value="TreeGrafter"/>
</dbReference>
<dbReference type="GO" id="GO:0106310">
    <property type="term" value="F:protein serine kinase activity"/>
    <property type="evidence" value="ECO:0007669"/>
    <property type="project" value="RHEA"/>
</dbReference>
<feature type="region of interest" description="Disordered" evidence="11">
    <location>
        <begin position="810"/>
        <end position="964"/>
    </location>
</feature>
<dbReference type="GO" id="GO:0005737">
    <property type="term" value="C:cytoplasm"/>
    <property type="evidence" value="ECO:0007669"/>
    <property type="project" value="TreeGrafter"/>
</dbReference>
<proteinExistence type="inferred from homology"/>
<evidence type="ECO:0000256" key="9">
    <source>
        <dbReference type="ARBA" id="ARBA00048679"/>
    </source>
</evidence>
<dbReference type="Pfam" id="PF02149">
    <property type="entry name" value="KA1"/>
    <property type="match status" value="1"/>
</dbReference>
<feature type="compositionally biased region" description="Polar residues" evidence="11">
    <location>
        <begin position="1193"/>
        <end position="1202"/>
    </location>
</feature>
<organism evidence="14 15">
    <name type="scientific">Serendipita vermifera MAFF 305830</name>
    <dbReference type="NCBI Taxonomy" id="933852"/>
    <lineage>
        <taxon>Eukaryota</taxon>
        <taxon>Fungi</taxon>
        <taxon>Dikarya</taxon>
        <taxon>Basidiomycota</taxon>
        <taxon>Agaricomycotina</taxon>
        <taxon>Agaricomycetes</taxon>
        <taxon>Sebacinales</taxon>
        <taxon>Serendipitaceae</taxon>
        <taxon>Serendipita</taxon>
    </lineage>
</organism>
<feature type="region of interest" description="Disordered" evidence="11">
    <location>
        <begin position="559"/>
        <end position="653"/>
    </location>
</feature>
<dbReference type="InterPro" id="IPR000719">
    <property type="entry name" value="Prot_kinase_dom"/>
</dbReference>
<dbReference type="STRING" id="933852.A0A0C3B3P2"/>
<gene>
    <name evidence="14" type="ORF">M408DRAFT_327656</name>
</gene>
<dbReference type="InterPro" id="IPR008271">
    <property type="entry name" value="Ser/Thr_kinase_AS"/>
</dbReference>
<feature type="region of interest" description="Disordered" evidence="11">
    <location>
        <begin position="1"/>
        <end position="93"/>
    </location>
</feature>
<evidence type="ECO:0000256" key="1">
    <source>
        <dbReference type="ARBA" id="ARBA00010791"/>
    </source>
</evidence>
<feature type="compositionally biased region" description="Polar residues" evidence="11">
    <location>
        <begin position="841"/>
        <end position="863"/>
    </location>
</feature>
<dbReference type="PROSITE" id="PS50011">
    <property type="entry name" value="PROTEIN_KINASE_DOM"/>
    <property type="match status" value="1"/>
</dbReference>
<evidence type="ECO:0000256" key="11">
    <source>
        <dbReference type="SAM" id="MobiDB-lite"/>
    </source>
</evidence>
<evidence type="ECO:0000256" key="6">
    <source>
        <dbReference type="ARBA" id="ARBA00022777"/>
    </source>
</evidence>
<keyword evidence="5 10" id="KW-0547">Nucleotide-binding</keyword>
<dbReference type="SUPFAM" id="SSF103243">
    <property type="entry name" value="KA1-like"/>
    <property type="match status" value="1"/>
</dbReference>
<feature type="compositionally biased region" description="Polar residues" evidence="11">
    <location>
        <begin position="1131"/>
        <end position="1146"/>
    </location>
</feature>
<keyword evidence="7 10" id="KW-0067">ATP-binding</keyword>
<dbReference type="OrthoDB" id="193931at2759"/>
<dbReference type="InterPro" id="IPR028375">
    <property type="entry name" value="KA1/Ssp2_C"/>
</dbReference>
<evidence type="ECO:0000256" key="2">
    <source>
        <dbReference type="ARBA" id="ARBA00012513"/>
    </source>
</evidence>
<name>A0A0C3B3P2_SERVB</name>
<dbReference type="SUPFAM" id="SSF56112">
    <property type="entry name" value="Protein kinase-like (PK-like)"/>
    <property type="match status" value="1"/>
</dbReference>
<dbReference type="SMART" id="SM00220">
    <property type="entry name" value="S_TKc"/>
    <property type="match status" value="1"/>
</dbReference>
<comment type="similarity">
    <text evidence="1">Belongs to the protein kinase superfamily. CAMK Ser/Thr protein kinase family. NIM1 subfamily.</text>
</comment>
<dbReference type="PROSITE" id="PS50032">
    <property type="entry name" value="KA1"/>
    <property type="match status" value="1"/>
</dbReference>
<dbReference type="HOGENOM" id="CLU_002664_4_2_1"/>
<dbReference type="GO" id="GO:0005524">
    <property type="term" value="F:ATP binding"/>
    <property type="evidence" value="ECO:0007669"/>
    <property type="project" value="UniProtKB-UniRule"/>
</dbReference>
<sequence>MASIPTPEMAQIGVEHVERSTVQEGEEQGEQTLRQPPHRTRAPSSRPRPVSMPPVSNTDAPTATGGQEQSSHRDEHRGQGHSSSRRGASRQTVRVIGNYSLGKTLGAGSMGKVKLAYHNQTGEKLAIKIVPRPSGSHNNTGNPTASFLARQAAKDASKEIRTVREAALSMILFHPYICGTREIIPQANYHYIVFQFVNGGQMLDYIISHGRLRERVARKFARQIGSALEYCHKNNVVHRDLKIENILISESGNIKIIDFGLSNLYNPALHLQTFCGSLYFAAPELLNAKAYTGPEVDIWSFGVVLYVLVCGKVPFDDQHMPALHAKIKRGIVDYPHWLSVECKHILSRMLVVNPSHRAPLSEVLRHAWMLRGYPGPPDPHLLHREPLRPSDIDQAVIKGMIGFEFGTPNEIEKKLREVLETDTYKRMVEIWERKQHGANGVELINGESPSSSLTAINGGNSTITSDSTHSTKKSTKRFSGLGLDFYRRKLFPQGNSPPNTPSGKLPLTAIYGPQTTAVSDSNRIGEYVDPCFGFHPLISIYFLVREKMDRERVYGPHFASSQLDLNPPQPATPARTEDPVALNVPSPTPPPSAFKSNSPTPPVSVVVAPPAAAQKPDYNMPLPRIPAPEPSHQAGPSYDSPVPKSPATPTHPQARTIATDLPVALPRKEEATPHGPPSSYAGMPAAPKPAEKHQHRRSTSLTSRAGILASWAGNKPSQAATGPRTAGPEHTTFDEKLEIEPRRSEQHTRDEGRTSPNATSPPSAANAGGSSIKRITTLLGSRLSEDSRKTLGRRGSLLRGAFSLPRHSVDVASRENEKEGQQAQQQQPTATVAPRPKSQDELSTPLQTTNSLPVSSSASQPASNLHRRAGTVVDSHTREGRHIRRGSLGGGFALSAFSGTLGRRPRTAASTASKGKAPAVDQDVKEDDETEEKPADSEGEGVLVNRDETHPEHVEDDGSATERETKPLYLKGLFSVATTTTRPVNVIKNDIRAVLDRMQIQYREIRGGFECIHAPSIDLNSIQVDSGRSTGNSLLAHSQDTSASSTIRRGVVRKASKLSFGTVRRKDKAKETDYAATITSKHSVPPSAMKEDDKDLPSRPSGGESHPPVTTPSKLVSPSGGSSSFFNVPPATTNQAADGTDETVNGHTKGASIDKDTADSVRTQDTEGDTSVQDAELPPDLKITAVPADETHGSPTTPTALTPSRDKFLPPIPRDFGPASPVTPTAKAPQTNGQKQAAIDDLFESTKSSSMVVRFEIMIVKVPLLPLHGIQFRRIGGDGWQYQMLARRVLTELKL</sequence>
<feature type="region of interest" description="Disordered" evidence="11">
    <location>
        <begin position="1063"/>
        <end position="1206"/>
    </location>
</feature>
<evidence type="ECO:0000256" key="8">
    <source>
        <dbReference type="ARBA" id="ARBA00047899"/>
    </source>
</evidence>
<dbReference type="PROSITE" id="PS00107">
    <property type="entry name" value="PROTEIN_KINASE_ATP"/>
    <property type="match status" value="1"/>
</dbReference>
<dbReference type="Gene3D" id="3.30.310.80">
    <property type="entry name" value="Kinase associated domain 1, KA1"/>
    <property type="match status" value="2"/>
</dbReference>
<feature type="compositionally biased region" description="Basic and acidic residues" evidence="11">
    <location>
        <begin position="1152"/>
        <end position="1165"/>
    </location>
</feature>
<dbReference type="GO" id="GO:0004674">
    <property type="term" value="F:protein serine/threonine kinase activity"/>
    <property type="evidence" value="ECO:0007669"/>
    <property type="project" value="UniProtKB-KW"/>
</dbReference>
<keyword evidence="3" id="KW-0723">Serine/threonine-protein kinase</keyword>
<dbReference type="PROSITE" id="PS00108">
    <property type="entry name" value="PROTEIN_KINASE_ST"/>
    <property type="match status" value="1"/>
</dbReference>
<feature type="binding site" evidence="10">
    <location>
        <position position="128"/>
    </location>
    <ligand>
        <name>ATP</name>
        <dbReference type="ChEBI" id="CHEBI:30616"/>
    </ligand>
</feature>
<feature type="compositionally biased region" description="Polar residues" evidence="11">
    <location>
        <begin position="57"/>
        <end position="69"/>
    </location>
</feature>
<evidence type="ECO:0000256" key="3">
    <source>
        <dbReference type="ARBA" id="ARBA00022527"/>
    </source>
</evidence>
<keyword evidence="4" id="KW-0808">Transferase</keyword>
<evidence type="ECO:0000256" key="10">
    <source>
        <dbReference type="PROSITE-ProRule" id="PRU10141"/>
    </source>
</evidence>
<feature type="compositionally biased region" description="Low complexity" evidence="11">
    <location>
        <begin position="42"/>
        <end position="56"/>
    </location>
</feature>
<evidence type="ECO:0000259" key="13">
    <source>
        <dbReference type="PROSITE" id="PS50032"/>
    </source>
</evidence>
<keyword evidence="15" id="KW-1185">Reference proteome</keyword>
<dbReference type="CDD" id="cd14077">
    <property type="entry name" value="STKc_Kin1_2"/>
    <property type="match status" value="1"/>
</dbReference>
<dbReference type="FunFam" id="1.10.510.10:FF:000792">
    <property type="entry name" value="Non-specific serine/threonine protein kinase"/>
    <property type="match status" value="1"/>
</dbReference>
<dbReference type="GO" id="GO:0000226">
    <property type="term" value="P:microtubule cytoskeleton organization"/>
    <property type="evidence" value="ECO:0007669"/>
    <property type="project" value="TreeGrafter"/>
</dbReference>
<feature type="domain" description="KA1" evidence="13">
    <location>
        <begin position="1246"/>
        <end position="1295"/>
    </location>
</feature>
<keyword evidence="6" id="KW-0418">Kinase</keyword>
<evidence type="ECO:0000259" key="12">
    <source>
        <dbReference type="PROSITE" id="PS50011"/>
    </source>
</evidence>
<reference evidence="14 15" key="1">
    <citation type="submission" date="2014-04" db="EMBL/GenBank/DDBJ databases">
        <authorList>
            <consortium name="DOE Joint Genome Institute"/>
            <person name="Kuo A."/>
            <person name="Zuccaro A."/>
            <person name="Kohler A."/>
            <person name="Nagy L.G."/>
            <person name="Floudas D."/>
            <person name="Copeland A."/>
            <person name="Barry K.W."/>
            <person name="Cichocki N."/>
            <person name="Veneault-Fourrey C."/>
            <person name="LaButti K."/>
            <person name="Lindquist E.A."/>
            <person name="Lipzen A."/>
            <person name="Lundell T."/>
            <person name="Morin E."/>
            <person name="Murat C."/>
            <person name="Sun H."/>
            <person name="Tunlid A."/>
            <person name="Henrissat B."/>
            <person name="Grigoriev I.V."/>
            <person name="Hibbett D.S."/>
            <person name="Martin F."/>
            <person name="Nordberg H.P."/>
            <person name="Cantor M.N."/>
            <person name="Hua S.X."/>
        </authorList>
    </citation>
    <scope>NUCLEOTIDE SEQUENCE [LARGE SCALE GENOMIC DNA]</scope>
    <source>
        <strain evidence="14 15">MAFF 305830</strain>
    </source>
</reference>
<feature type="compositionally biased region" description="Low complexity" evidence="11">
    <location>
        <begin position="1112"/>
        <end position="1130"/>
    </location>
</feature>
<dbReference type="EMBL" id="KN824282">
    <property type="protein sequence ID" value="KIM31450.1"/>
    <property type="molecule type" value="Genomic_DNA"/>
</dbReference>
<feature type="domain" description="Protein kinase" evidence="12">
    <location>
        <begin position="99"/>
        <end position="369"/>
    </location>
</feature>
<dbReference type="Pfam" id="PF00069">
    <property type="entry name" value="Pkinase"/>
    <property type="match status" value="1"/>
</dbReference>
<comment type="catalytic activity">
    <reaction evidence="9">
        <text>L-seryl-[protein] + ATP = O-phospho-L-seryl-[protein] + ADP + H(+)</text>
        <dbReference type="Rhea" id="RHEA:17989"/>
        <dbReference type="Rhea" id="RHEA-COMP:9863"/>
        <dbReference type="Rhea" id="RHEA-COMP:11604"/>
        <dbReference type="ChEBI" id="CHEBI:15378"/>
        <dbReference type="ChEBI" id="CHEBI:29999"/>
        <dbReference type="ChEBI" id="CHEBI:30616"/>
        <dbReference type="ChEBI" id="CHEBI:83421"/>
        <dbReference type="ChEBI" id="CHEBI:456216"/>
        <dbReference type="EC" id="2.7.11.1"/>
    </reaction>
</comment>
<feature type="compositionally biased region" description="Basic and acidic residues" evidence="11">
    <location>
        <begin position="810"/>
        <end position="820"/>
    </location>
</feature>
<dbReference type="InterPro" id="IPR011009">
    <property type="entry name" value="Kinase-like_dom_sf"/>
</dbReference>
<dbReference type="PANTHER" id="PTHR24346:SF82">
    <property type="entry name" value="KP78A-RELATED"/>
    <property type="match status" value="1"/>
</dbReference>
<dbReference type="InterPro" id="IPR001772">
    <property type="entry name" value="KA1_dom"/>
</dbReference>
<reference evidence="15" key="2">
    <citation type="submission" date="2015-01" db="EMBL/GenBank/DDBJ databases">
        <title>Evolutionary Origins and Diversification of the Mycorrhizal Mutualists.</title>
        <authorList>
            <consortium name="DOE Joint Genome Institute"/>
            <consortium name="Mycorrhizal Genomics Consortium"/>
            <person name="Kohler A."/>
            <person name="Kuo A."/>
            <person name="Nagy L.G."/>
            <person name="Floudas D."/>
            <person name="Copeland A."/>
            <person name="Barry K.W."/>
            <person name="Cichocki N."/>
            <person name="Veneault-Fourrey C."/>
            <person name="LaButti K."/>
            <person name="Lindquist E.A."/>
            <person name="Lipzen A."/>
            <person name="Lundell T."/>
            <person name="Morin E."/>
            <person name="Murat C."/>
            <person name="Riley R."/>
            <person name="Ohm R."/>
            <person name="Sun H."/>
            <person name="Tunlid A."/>
            <person name="Henrissat B."/>
            <person name="Grigoriev I.V."/>
            <person name="Hibbett D.S."/>
            <person name="Martin F."/>
        </authorList>
    </citation>
    <scope>NUCLEOTIDE SEQUENCE [LARGE SCALE GENOMIC DNA]</scope>
    <source>
        <strain evidence="15">MAFF 305830</strain>
    </source>
</reference>
<dbReference type="InterPro" id="IPR017441">
    <property type="entry name" value="Protein_kinase_ATP_BS"/>
</dbReference>
<evidence type="ECO:0000256" key="7">
    <source>
        <dbReference type="ARBA" id="ARBA00022840"/>
    </source>
</evidence>
<protein>
    <recommendedName>
        <fullName evidence="2">non-specific serine/threonine protein kinase</fullName>
        <ecNumber evidence="2">2.7.11.1</ecNumber>
    </recommendedName>
</protein>
<evidence type="ECO:0000256" key="5">
    <source>
        <dbReference type="ARBA" id="ARBA00022741"/>
    </source>
</evidence>
<evidence type="ECO:0000313" key="15">
    <source>
        <dbReference type="Proteomes" id="UP000054097"/>
    </source>
</evidence>
<feature type="region of interest" description="Disordered" evidence="11">
    <location>
        <begin position="668"/>
        <end position="772"/>
    </location>
</feature>
<feature type="compositionally biased region" description="Low complexity" evidence="11">
    <location>
        <begin position="754"/>
        <end position="771"/>
    </location>
</feature>
<evidence type="ECO:0000313" key="14">
    <source>
        <dbReference type="EMBL" id="KIM31450.1"/>
    </source>
</evidence>
<feature type="compositionally biased region" description="Low complexity" evidence="11">
    <location>
        <begin position="603"/>
        <end position="613"/>
    </location>
</feature>
<feature type="compositionally biased region" description="Basic and acidic residues" evidence="11">
    <location>
        <begin position="731"/>
        <end position="753"/>
    </location>
</feature>
<dbReference type="Gene3D" id="1.10.510.10">
    <property type="entry name" value="Transferase(Phosphotransferase) domain 1"/>
    <property type="match status" value="1"/>
</dbReference>
<dbReference type="Proteomes" id="UP000054097">
    <property type="component" value="Unassembled WGS sequence"/>
</dbReference>
<dbReference type="EC" id="2.7.11.1" evidence="2"/>
<accession>A0A0C3B3P2</accession>
<comment type="catalytic activity">
    <reaction evidence="8">
        <text>L-threonyl-[protein] + ATP = O-phospho-L-threonyl-[protein] + ADP + H(+)</text>
        <dbReference type="Rhea" id="RHEA:46608"/>
        <dbReference type="Rhea" id="RHEA-COMP:11060"/>
        <dbReference type="Rhea" id="RHEA-COMP:11605"/>
        <dbReference type="ChEBI" id="CHEBI:15378"/>
        <dbReference type="ChEBI" id="CHEBI:30013"/>
        <dbReference type="ChEBI" id="CHEBI:30616"/>
        <dbReference type="ChEBI" id="CHEBI:61977"/>
        <dbReference type="ChEBI" id="CHEBI:456216"/>
        <dbReference type="EC" id="2.7.11.1"/>
    </reaction>
</comment>
<dbReference type="PANTHER" id="PTHR24346">
    <property type="entry name" value="MAP/MICROTUBULE AFFINITY-REGULATING KINASE"/>
    <property type="match status" value="1"/>
</dbReference>
<evidence type="ECO:0000256" key="4">
    <source>
        <dbReference type="ARBA" id="ARBA00022679"/>
    </source>
</evidence>